<dbReference type="PANTHER" id="PTHR36206:SF16">
    <property type="entry name" value="TRANSCRIPTION FACTOR DOMAIN-CONTAINING PROTEIN-RELATED"/>
    <property type="match status" value="1"/>
</dbReference>
<dbReference type="SUPFAM" id="SSF57701">
    <property type="entry name" value="Zn2/Cys6 DNA-binding domain"/>
    <property type="match status" value="1"/>
</dbReference>
<feature type="compositionally biased region" description="Basic and acidic residues" evidence="7">
    <location>
        <begin position="564"/>
        <end position="587"/>
    </location>
</feature>
<keyword evidence="1" id="KW-0479">Metal-binding</keyword>
<protein>
    <recommendedName>
        <fullName evidence="8">Zn(2)-C6 fungal-type domain-containing protein</fullName>
    </recommendedName>
</protein>
<keyword evidence="2" id="KW-0862">Zinc</keyword>
<evidence type="ECO:0000256" key="2">
    <source>
        <dbReference type="ARBA" id="ARBA00022833"/>
    </source>
</evidence>
<reference evidence="9 10" key="1">
    <citation type="submission" date="2024-09" db="EMBL/GenBank/DDBJ databases">
        <title>Rethinking Asexuality: The Enigmatic Case of Functional Sexual Genes in Lepraria (Stereocaulaceae).</title>
        <authorList>
            <person name="Doellman M."/>
            <person name="Sun Y."/>
            <person name="Barcenas-Pena A."/>
            <person name="Lumbsch H.T."/>
            <person name="Grewe F."/>
        </authorList>
    </citation>
    <scope>NUCLEOTIDE SEQUENCE [LARGE SCALE GENOMIC DNA]</scope>
    <source>
        <strain evidence="9 10">Grewe 0041</strain>
    </source>
</reference>
<accession>A0ABR4AP40</accession>
<dbReference type="InterPro" id="IPR001138">
    <property type="entry name" value="Zn2Cys6_DnaBD"/>
</dbReference>
<keyword evidence="6" id="KW-0539">Nucleus</keyword>
<keyword evidence="4" id="KW-0238">DNA-binding</keyword>
<keyword evidence="5" id="KW-0804">Transcription</keyword>
<gene>
    <name evidence="9" type="ORF">ABVK25_011841</name>
</gene>
<dbReference type="Pfam" id="PF11951">
    <property type="entry name" value="Fungal_trans_2"/>
    <property type="match status" value="1"/>
</dbReference>
<dbReference type="SMART" id="SM00066">
    <property type="entry name" value="GAL4"/>
    <property type="match status" value="1"/>
</dbReference>
<name>A0ABR4AP40_9LECA</name>
<dbReference type="InterPro" id="IPR021858">
    <property type="entry name" value="Fun_TF"/>
</dbReference>
<proteinExistence type="predicted"/>
<evidence type="ECO:0000313" key="9">
    <source>
        <dbReference type="EMBL" id="KAL2046472.1"/>
    </source>
</evidence>
<organism evidence="9 10">
    <name type="scientific">Lepraria finkii</name>
    <dbReference type="NCBI Taxonomy" id="1340010"/>
    <lineage>
        <taxon>Eukaryota</taxon>
        <taxon>Fungi</taxon>
        <taxon>Dikarya</taxon>
        <taxon>Ascomycota</taxon>
        <taxon>Pezizomycotina</taxon>
        <taxon>Lecanoromycetes</taxon>
        <taxon>OSLEUM clade</taxon>
        <taxon>Lecanoromycetidae</taxon>
        <taxon>Lecanorales</taxon>
        <taxon>Lecanorineae</taxon>
        <taxon>Stereocaulaceae</taxon>
        <taxon>Lepraria</taxon>
    </lineage>
</organism>
<dbReference type="InterPro" id="IPR036864">
    <property type="entry name" value="Zn2-C6_fun-type_DNA-bd_sf"/>
</dbReference>
<comment type="caution">
    <text evidence="9">The sequence shown here is derived from an EMBL/GenBank/DDBJ whole genome shotgun (WGS) entry which is preliminary data.</text>
</comment>
<keyword evidence="10" id="KW-1185">Reference proteome</keyword>
<dbReference type="Pfam" id="PF00172">
    <property type="entry name" value="Zn_clus"/>
    <property type="match status" value="1"/>
</dbReference>
<evidence type="ECO:0000256" key="4">
    <source>
        <dbReference type="ARBA" id="ARBA00023125"/>
    </source>
</evidence>
<evidence type="ECO:0000256" key="5">
    <source>
        <dbReference type="ARBA" id="ARBA00023163"/>
    </source>
</evidence>
<sequence length="597" mass="68076">MDSRSSDRRARRVKSKSACITCKIRKVKCDEGRPACHRCKSTGRVCDGYGIWGGGESFYHHRQFVAGLKDSRVVPRPPASVSVLTSGTEEKEYFEWFKCRTAIKLPGSFISRFWDTLLLQASLDEPAVLHAVLALSSVHKRGASNANGQPKTDRGPNEQDQFTLKHYVKAISHLQPHFSIKDRASFRVALITCVTFVCLEFLRGHFKTAQVHLQNGLKILGEMQMLSNGKDGILCSKPCLESTDDWIVEAFSRLHLQVELFKHAYQHPCIVLQATGPETPALVFHSINEAWQQMGRLLNKVVHLTHQGRQQAVCECESLRNPLLLLEHQRRIRTELARWLEIYEAFKKALQGHRSAQEEKVYQLLYTYHTMASIMADTCLRPSDESAFDFHTHQFVLLIRQLANLWTMASTTSLVQALPGDMSRSVVDMGWIPPLYYAAVKCRVHRIRLQAIRLLESTSHREGIWDAKTAACVARKVMEMEERDFHKDTDIADDFSLPSSPRPQDLSLPILPDSYRIREVEVVLSGDPMDRILLFCKQKQEGMDCRVLISEYNVHLQCWIDGRHGGGEDEDTHTDKRWRVDSSDSHKPVLATSNFDE</sequence>
<feature type="domain" description="Zn(2)-C6 fungal-type" evidence="8">
    <location>
        <begin position="18"/>
        <end position="46"/>
    </location>
</feature>
<dbReference type="Proteomes" id="UP001590951">
    <property type="component" value="Unassembled WGS sequence"/>
</dbReference>
<dbReference type="InterPro" id="IPR052360">
    <property type="entry name" value="Transcr_Regulatory_Proteins"/>
</dbReference>
<dbReference type="PANTHER" id="PTHR36206">
    <property type="entry name" value="ASPERCRYPTIN BIOSYNTHESIS CLUSTER-SPECIFIC TRANSCRIPTION REGULATOR ATNN-RELATED"/>
    <property type="match status" value="1"/>
</dbReference>
<evidence type="ECO:0000256" key="7">
    <source>
        <dbReference type="SAM" id="MobiDB-lite"/>
    </source>
</evidence>
<dbReference type="CDD" id="cd00067">
    <property type="entry name" value="GAL4"/>
    <property type="match status" value="1"/>
</dbReference>
<dbReference type="Gene3D" id="4.10.240.10">
    <property type="entry name" value="Zn(2)-C6 fungal-type DNA-binding domain"/>
    <property type="match status" value="1"/>
</dbReference>
<dbReference type="PROSITE" id="PS00463">
    <property type="entry name" value="ZN2_CY6_FUNGAL_1"/>
    <property type="match status" value="1"/>
</dbReference>
<evidence type="ECO:0000256" key="1">
    <source>
        <dbReference type="ARBA" id="ARBA00022723"/>
    </source>
</evidence>
<evidence type="ECO:0000256" key="3">
    <source>
        <dbReference type="ARBA" id="ARBA00023015"/>
    </source>
</evidence>
<dbReference type="PROSITE" id="PS50048">
    <property type="entry name" value="ZN2_CY6_FUNGAL_2"/>
    <property type="match status" value="1"/>
</dbReference>
<evidence type="ECO:0000259" key="8">
    <source>
        <dbReference type="PROSITE" id="PS50048"/>
    </source>
</evidence>
<keyword evidence="3" id="KW-0805">Transcription regulation</keyword>
<dbReference type="EMBL" id="JBHFEH010000121">
    <property type="protein sequence ID" value="KAL2046472.1"/>
    <property type="molecule type" value="Genomic_DNA"/>
</dbReference>
<feature type="region of interest" description="Disordered" evidence="7">
    <location>
        <begin position="564"/>
        <end position="597"/>
    </location>
</feature>
<evidence type="ECO:0000313" key="10">
    <source>
        <dbReference type="Proteomes" id="UP001590951"/>
    </source>
</evidence>
<evidence type="ECO:0000256" key="6">
    <source>
        <dbReference type="ARBA" id="ARBA00023242"/>
    </source>
</evidence>